<gene>
    <name evidence="1" type="ORF">FRACA_190055</name>
</gene>
<evidence type="ECO:0000313" key="2">
    <source>
        <dbReference type="Proteomes" id="UP000234331"/>
    </source>
</evidence>
<dbReference type="AlphaFoldDB" id="A0A2I2KP95"/>
<dbReference type="InterPro" id="IPR027417">
    <property type="entry name" value="P-loop_NTPase"/>
</dbReference>
<name>A0A2I2KP95_9ACTN</name>
<dbReference type="Gene3D" id="3.40.50.300">
    <property type="entry name" value="P-loop containing nucleotide triphosphate hydrolases"/>
    <property type="match status" value="1"/>
</dbReference>
<dbReference type="InterPro" id="IPR040632">
    <property type="entry name" value="Sulfotransfer_4"/>
</dbReference>
<protein>
    <recommendedName>
        <fullName evidence="3">Sulfotransferase family protein</fullName>
    </recommendedName>
</protein>
<dbReference type="Proteomes" id="UP000234331">
    <property type="component" value="Unassembled WGS sequence"/>
</dbReference>
<dbReference type="Pfam" id="PF17784">
    <property type="entry name" value="Sulfotransfer_4"/>
    <property type="match status" value="1"/>
</dbReference>
<reference evidence="1 2" key="1">
    <citation type="submission" date="2017-06" db="EMBL/GenBank/DDBJ databases">
        <authorList>
            <person name="Kim H.J."/>
            <person name="Triplett B.A."/>
        </authorList>
    </citation>
    <scope>NUCLEOTIDE SEQUENCE [LARGE SCALE GENOMIC DNA]</scope>
    <source>
        <strain evidence="1">FRACA_ARgP5</strain>
    </source>
</reference>
<accession>A0A2I2KP95</accession>
<sequence length="229" mass="25137">MLDVIGVGFGRTGTLSLKAALEQLGFGPCQHMDEVLAHRRHTIPYWTDAADGKPVNWEALFEGCRSTVDWPGARFWRELVEAYPAARVIHTVRDPERWYASARNTIFRAVSSTPPNLNEQGRQVVTMMNALIWDGVFGGRFADRDRALEIFAEHTAAVRREVPARRLLVFDVTHGWEPLCDFLGVPVPAGPFPRANATAAFAAKQRERFAAATVPDGSAAPAQGSGPTG</sequence>
<evidence type="ECO:0000313" key="1">
    <source>
        <dbReference type="EMBL" id="SNQ47476.1"/>
    </source>
</evidence>
<evidence type="ECO:0008006" key="3">
    <source>
        <dbReference type="Google" id="ProtNLM"/>
    </source>
</evidence>
<dbReference type="EMBL" id="FZMO01000101">
    <property type="protein sequence ID" value="SNQ47476.1"/>
    <property type="molecule type" value="Genomic_DNA"/>
</dbReference>
<proteinExistence type="predicted"/>
<dbReference type="PANTHER" id="PTHR36978">
    <property type="entry name" value="P-LOOP CONTAINING NUCLEOTIDE TRIPHOSPHATE HYDROLASE"/>
    <property type="match status" value="1"/>
</dbReference>
<dbReference type="PANTHER" id="PTHR36978:SF4">
    <property type="entry name" value="P-LOOP CONTAINING NUCLEOSIDE TRIPHOSPHATE HYDROLASE PROTEIN"/>
    <property type="match status" value="1"/>
</dbReference>
<dbReference type="RefSeq" id="WP_207770248.1">
    <property type="nucleotide sequence ID" value="NZ_FZMO01000101.1"/>
</dbReference>
<organism evidence="1 2">
    <name type="scientific">Frankia canadensis</name>
    <dbReference type="NCBI Taxonomy" id="1836972"/>
    <lineage>
        <taxon>Bacteria</taxon>
        <taxon>Bacillati</taxon>
        <taxon>Actinomycetota</taxon>
        <taxon>Actinomycetes</taxon>
        <taxon>Frankiales</taxon>
        <taxon>Frankiaceae</taxon>
        <taxon>Frankia</taxon>
    </lineage>
</organism>
<dbReference type="SUPFAM" id="SSF52540">
    <property type="entry name" value="P-loop containing nucleoside triphosphate hydrolases"/>
    <property type="match status" value="1"/>
</dbReference>
<keyword evidence="2" id="KW-1185">Reference proteome</keyword>